<proteinExistence type="inferred from homology"/>
<feature type="compositionally biased region" description="Acidic residues" evidence="8">
    <location>
        <begin position="1"/>
        <end position="16"/>
    </location>
</feature>
<keyword evidence="5" id="KW-0145">Chemotaxis</keyword>
<comment type="subcellular location">
    <subcellularLocation>
        <location evidence="1">Cell membrane</location>
        <topology evidence="1">Peripheral membrane protein</topology>
        <orientation evidence="1">Cytoplasmic side</orientation>
    </subcellularLocation>
</comment>
<keyword evidence="4" id="KW-1003">Cell membrane</keyword>
<keyword evidence="7" id="KW-0472">Membrane</keyword>
<name>A0ABS3APR0_9BACT</name>
<dbReference type="NCBIfam" id="TIGR02480">
    <property type="entry name" value="fliN"/>
    <property type="match status" value="1"/>
</dbReference>
<evidence type="ECO:0000256" key="5">
    <source>
        <dbReference type="ARBA" id="ARBA00022500"/>
    </source>
</evidence>
<dbReference type="Proteomes" id="UP000722121">
    <property type="component" value="Unassembled WGS sequence"/>
</dbReference>
<keyword evidence="10" id="KW-0969">Cilium</keyword>
<feature type="compositionally biased region" description="Basic and acidic residues" evidence="8">
    <location>
        <begin position="25"/>
        <end position="37"/>
    </location>
</feature>
<dbReference type="InterPro" id="IPR036429">
    <property type="entry name" value="SpoA-like_sf"/>
</dbReference>
<evidence type="ECO:0000256" key="1">
    <source>
        <dbReference type="ARBA" id="ARBA00004413"/>
    </source>
</evidence>
<dbReference type="Pfam" id="PF01052">
    <property type="entry name" value="FliMN_C"/>
    <property type="match status" value="1"/>
</dbReference>
<evidence type="ECO:0000256" key="4">
    <source>
        <dbReference type="ARBA" id="ARBA00022475"/>
    </source>
</evidence>
<dbReference type="InterPro" id="IPR012826">
    <property type="entry name" value="FliN"/>
</dbReference>
<evidence type="ECO:0000256" key="7">
    <source>
        <dbReference type="ARBA" id="ARBA00023136"/>
    </source>
</evidence>
<dbReference type="Gene3D" id="2.30.330.10">
    <property type="entry name" value="SpoA-like"/>
    <property type="match status" value="1"/>
</dbReference>
<evidence type="ECO:0000259" key="9">
    <source>
        <dbReference type="Pfam" id="PF01052"/>
    </source>
</evidence>
<reference evidence="10 11" key="1">
    <citation type="submission" date="2021-02" db="EMBL/GenBank/DDBJ databases">
        <title>Activity-based single-cell genomes from oceanic crustal fluid captures similar information to metagenomic and metatranscriptomic surveys with orders of magnitude less sampling.</title>
        <authorList>
            <person name="D'Angelo T.S."/>
            <person name="Orcutt B.N."/>
        </authorList>
    </citation>
    <scope>NUCLEOTIDE SEQUENCE [LARGE SCALE GENOMIC DNA]</scope>
    <source>
        <strain evidence="10">AH-315-G07</strain>
    </source>
</reference>
<dbReference type="PANTHER" id="PTHR43484:SF1">
    <property type="entry name" value="FLAGELLAR MOTOR SWITCH PROTEIN FLIN"/>
    <property type="match status" value="1"/>
</dbReference>
<evidence type="ECO:0000256" key="2">
    <source>
        <dbReference type="ARBA" id="ARBA00009226"/>
    </source>
</evidence>
<organism evidence="10 11">
    <name type="scientific">Simkania negevensis</name>
    <dbReference type="NCBI Taxonomy" id="83561"/>
    <lineage>
        <taxon>Bacteria</taxon>
        <taxon>Pseudomonadati</taxon>
        <taxon>Chlamydiota</taxon>
        <taxon>Chlamydiia</taxon>
        <taxon>Parachlamydiales</taxon>
        <taxon>Simkaniaceae</taxon>
        <taxon>Simkania</taxon>
    </lineage>
</organism>
<comment type="similarity">
    <text evidence="2">Belongs to the FliN/MopA/SpaO family.</text>
</comment>
<keyword evidence="11" id="KW-1185">Reference proteome</keyword>
<keyword evidence="10" id="KW-0966">Cell projection</keyword>
<comment type="caution">
    <text evidence="10">The sequence shown here is derived from an EMBL/GenBank/DDBJ whole genome shotgun (WGS) entry which is preliminary data.</text>
</comment>
<evidence type="ECO:0000313" key="10">
    <source>
        <dbReference type="EMBL" id="MBN4066681.1"/>
    </source>
</evidence>
<evidence type="ECO:0000256" key="6">
    <source>
        <dbReference type="ARBA" id="ARBA00022779"/>
    </source>
</evidence>
<feature type="domain" description="Flagellar motor switch protein FliN-like C-terminal" evidence="9">
    <location>
        <begin position="78"/>
        <end position="148"/>
    </location>
</feature>
<evidence type="ECO:0000313" key="11">
    <source>
        <dbReference type="Proteomes" id="UP000722121"/>
    </source>
</evidence>
<dbReference type="InterPro" id="IPR001543">
    <property type="entry name" value="FliN-like_C"/>
</dbReference>
<evidence type="ECO:0000256" key="8">
    <source>
        <dbReference type="SAM" id="MobiDB-lite"/>
    </source>
</evidence>
<sequence>MNQDKDPEELSPEEVEAISKMIGQEGKKPASGKEEPPKVTQPMKEGEEYPDKPSISRVQFMQLEEAAKAADLPIQDFERLYDIKVHVEVILGSTRMPLEEILKLQEGCVVQLDKLAGEPVDILINDQLIARAEVVVIEDAFGVKVLEIAGTEHKLKAAIERT</sequence>
<dbReference type="InterPro" id="IPR051469">
    <property type="entry name" value="FliN/MopA/SpaO"/>
</dbReference>
<gene>
    <name evidence="10" type="primary">fliN</name>
    <name evidence="10" type="ORF">JYU14_01190</name>
</gene>
<keyword evidence="6" id="KW-0283">Flagellar rotation</keyword>
<dbReference type="PANTHER" id="PTHR43484">
    <property type="match status" value="1"/>
</dbReference>
<evidence type="ECO:0000256" key="3">
    <source>
        <dbReference type="ARBA" id="ARBA00021897"/>
    </source>
</evidence>
<feature type="region of interest" description="Disordered" evidence="8">
    <location>
        <begin position="1"/>
        <end position="53"/>
    </location>
</feature>
<dbReference type="EMBL" id="JAFITR010000016">
    <property type="protein sequence ID" value="MBN4066681.1"/>
    <property type="molecule type" value="Genomic_DNA"/>
</dbReference>
<dbReference type="InterPro" id="IPR001172">
    <property type="entry name" value="FliN_T3SS_HrcQb"/>
</dbReference>
<dbReference type="PRINTS" id="PR00956">
    <property type="entry name" value="FLGMOTORFLIN"/>
</dbReference>
<accession>A0ABS3APR0</accession>
<dbReference type="SUPFAM" id="SSF101801">
    <property type="entry name" value="Surface presentation of antigens (SPOA)"/>
    <property type="match status" value="1"/>
</dbReference>
<protein>
    <recommendedName>
        <fullName evidence="3">Flagellar motor switch protein FliN</fullName>
    </recommendedName>
</protein>
<keyword evidence="10" id="KW-0282">Flagellum</keyword>